<organism evidence="1 2">
    <name type="scientific">Mucor flavus</name>
    <dbReference type="NCBI Taxonomy" id="439312"/>
    <lineage>
        <taxon>Eukaryota</taxon>
        <taxon>Fungi</taxon>
        <taxon>Fungi incertae sedis</taxon>
        <taxon>Mucoromycota</taxon>
        <taxon>Mucoromycotina</taxon>
        <taxon>Mucoromycetes</taxon>
        <taxon>Mucorales</taxon>
        <taxon>Mucorineae</taxon>
        <taxon>Mucoraceae</taxon>
        <taxon>Mucor</taxon>
    </lineage>
</organism>
<protein>
    <submittedName>
        <fullName evidence="1">Uncharacterized protein</fullName>
    </submittedName>
</protein>
<sequence length="265" mass="30656">MTTGDQALCMLFNLDYIPENVEICNVKIKDVNDVDVCYLSSEDEPVLAPLRRIRSHPLKYKLYLDERPERRRPELTTKVQVKQFIDEVFCSFELVNKGIYSKKNISTKDIHETVKTYTTVFRDKSDQSFAAWCRIQKLQDLFVLENAYLDDFVNSISTYLPKYQASLKYLLKNNYKIVTYACTSPTEDINKRSFATKVYVSPCSWVSSPLTSRNLNSDSQTIEELQADVSIDFTAIETFSSGGEVCIFNVEDLRNDESLLRKFDK</sequence>
<dbReference type="Proteomes" id="UP001473302">
    <property type="component" value="Unassembled WGS sequence"/>
</dbReference>
<evidence type="ECO:0000313" key="2">
    <source>
        <dbReference type="Proteomes" id="UP001473302"/>
    </source>
</evidence>
<proteinExistence type="predicted"/>
<name>A0ABP9YMW4_9FUNG</name>
<keyword evidence="2" id="KW-1185">Reference proteome</keyword>
<reference evidence="1 2" key="1">
    <citation type="submission" date="2024-04" db="EMBL/GenBank/DDBJ databases">
        <title>genome sequences of Mucor flavus KT1a and Helicostylum pulchrum KT1b strains isolated from the surface of a dry-aged beef.</title>
        <authorList>
            <person name="Toyotome T."/>
            <person name="Hosono M."/>
            <person name="Torimaru M."/>
            <person name="Fukuda K."/>
            <person name="Mikami N."/>
        </authorList>
    </citation>
    <scope>NUCLEOTIDE SEQUENCE [LARGE SCALE GENOMIC DNA]</scope>
    <source>
        <strain evidence="1 2">KT1a</strain>
    </source>
</reference>
<comment type="caution">
    <text evidence="1">The sequence shown here is derived from an EMBL/GenBank/DDBJ whole genome shotgun (WGS) entry which is preliminary data.</text>
</comment>
<gene>
    <name evidence="1" type="ORF">MFLAVUS_001590</name>
</gene>
<accession>A0ABP9YMW4</accession>
<evidence type="ECO:0000313" key="1">
    <source>
        <dbReference type="EMBL" id="GAA5808205.1"/>
    </source>
</evidence>
<dbReference type="EMBL" id="BAABUK010000003">
    <property type="protein sequence ID" value="GAA5808205.1"/>
    <property type="molecule type" value="Genomic_DNA"/>
</dbReference>